<accession>A0ABN1RW31</accession>
<evidence type="ECO:0000313" key="6">
    <source>
        <dbReference type="EMBL" id="GAA0965834.1"/>
    </source>
</evidence>
<dbReference type="InterPro" id="IPR050738">
    <property type="entry name" value="Sulfatase"/>
</dbReference>
<organism evidence="6 7">
    <name type="scientific">Actinocorallia libanotica</name>
    <dbReference type="NCBI Taxonomy" id="46162"/>
    <lineage>
        <taxon>Bacteria</taxon>
        <taxon>Bacillati</taxon>
        <taxon>Actinomycetota</taxon>
        <taxon>Actinomycetes</taxon>
        <taxon>Streptosporangiales</taxon>
        <taxon>Thermomonosporaceae</taxon>
        <taxon>Actinocorallia</taxon>
    </lineage>
</organism>
<evidence type="ECO:0000256" key="3">
    <source>
        <dbReference type="ARBA" id="ARBA00022801"/>
    </source>
</evidence>
<gene>
    <name evidence="6" type="ORF">GCM10009550_66850</name>
</gene>
<keyword evidence="7" id="KW-1185">Reference proteome</keyword>
<dbReference type="InterPro" id="IPR000917">
    <property type="entry name" value="Sulfatase_N"/>
</dbReference>
<dbReference type="InterPro" id="IPR024607">
    <property type="entry name" value="Sulfatase_CS"/>
</dbReference>
<evidence type="ECO:0000259" key="5">
    <source>
        <dbReference type="Pfam" id="PF00884"/>
    </source>
</evidence>
<evidence type="ECO:0000313" key="7">
    <source>
        <dbReference type="Proteomes" id="UP001500665"/>
    </source>
</evidence>
<evidence type="ECO:0000256" key="1">
    <source>
        <dbReference type="ARBA" id="ARBA00008779"/>
    </source>
</evidence>
<dbReference type="EMBL" id="BAAAHH010000040">
    <property type="protein sequence ID" value="GAA0965834.1"/>
    <property type="molecule type" value="Genomic_DNA"/>
</dbReference>
<evidence type="ECO:0000256" key="4">
    <source>
        <dbReference type="ARBA" id="ARBA00022837"/>
    </source>
</evidence>
<dbReference type="PROSITE" id="PS00523">
    <property type="entry name" value="SULFATASE_1"/>
    <property type="match status" value="1"/>
</dbReference>
<dbReference type="SUPFAM" id="SSF53649">
    <property type="entry name" value="Alkaline phosphatase-like"/>
    <property type="match status" value="1"/>
</dbReference>
<dbReference type="Gene3D" id="3.40.720.10">
    <property type="entry name" value="Alkaline Phosphatase, subunit A"/>
    <property type="match status" value="1"/>
</dbReference>
<keyword evidence="2" id="KW-0479">Metal-binding</keyword>
<dbReference type="InterPro" id="IPR017850">
    <property type="entry name" value="Alkaline_phosphatase_core_sf"/>
</dbReference>
<dbReference type="PANTHER" id="PTHR42693:SF53">
    <property type="entry name" value="ENDO-4-O-SULFATASE"/>
    <property type="match status" value="1"/>
</dbReference>
<name>A0ABN1RW31_9ACTN</name>
<dbReference type="Proteomes" id="UP001500665">
    <property type="component" value="Unassembled WGS sequence"/>
</dbReference>
<comment type="caution">
    <text evidence="6">The sequence shown here is derived from an EMBL/GenBank/DDBJ whole genome shotgun (WGS) entry which is preliminary data.</text>
</comment>
<dbReference type="CDD" id="cd16145">
    <property type="entry name" value="ARS_like"/>
    <property type="match status" value="1"/>
</dbReference>
<dbReference type="Pfam" id="PF00884">
    <property type="entry name" value="Sulfatase"/>
    <property type="match status" value="1"/>
</dbReference>
<proteinExistence type="inferred from homology"/>
<sequence>MISASPNRRRFLLGMGGLAAGAVGVAAWPVSRAPGSSSAPEESGTRAAKRRTNFVIVLADDLGYGELGCYGQQKISTPHLDRMAAEGLRFTHAYAAAPVCAPARASLFTGLHSGRSPVRRNPPQGQDLPLKGVPTFATMLRDNGYRTGLFGKWGFGPDEPGPEHPNSYGFDEFFGYLTHRSAHYYYPRALWHNGESVPVPGNQGESGMLYGPDLIMRRALDFLREPGEKPFLLTLTLPLPHAPSAAPRLGEYSGLGWDPEDAAHAAQITLLDGYVGTLVQELQTQGLADDTVVIFTSDNGPHQERGVHPDFFQAAGPFRGLKRNLYEGGIRVPFLAWSPGVFRRTSGTTVEHPTAHYDLLATLADFADVRPPSGTDGLSLRPVLTGEGPVAVHPYLYWLRLHVGSTPLHRAEEDGRGRNVSAAVRFGRWKLVGWGPGADYSTPGAAWTYELYDLFEDPWESEDIASSHPAMVQEGISYLRESWTPQAGDPVPEPGVPIVPA</sequence>
<evidence type="ECO:0000256" key="2">
    <source>
        <dbReference type="ARBA" id="ARBA00022723"/>
    </source>
</evidence>
<keyword evidence="4" id="KW-0106">Calcium</keyword>
<feature type="domain" description="Sulfatase N-terminal" evidence="5">
    <location>
        <begin position="53"/>
        <end position="369"/>
    </location>
</feature>
<reference evidence="6 7" key="1">
    <citation type="journal article" date="2019" name="Int. J. Syst. Evol. Microbiol.">
        <title>The Global Catalogue of Microorganisms (GCM) 10K type strain sequencing project: providing services to taxonomists for standard genome sequencing and annotation.</title>
        <authorList>
            <consortium name="The Broad Institute Genomics Platform"/>
            <consortium name="The Broad Institute Genome Sequencing Center for Infectious Disease"/>
            <person name="Wu L."/>
            <person name="Ma J."/>
        </authorList>
    </citation>
    <scope>NUCLEOTIDE SEQUENCE [LARGE SCALE GENOMIC DNA]</scope>
    <source>
        <strain evidence="6 7">JCM 10696</strain>
    </source>
</reference>
<dbReference type="InterPro" id="IPR006311">
    <property type="entry name" value="TAT_signal"/>
</dbReference>
<dbReference type="PROSITE" id="PS51318">
    <property type="entry name" value="TAT"/>
    <property type="match status" value="1"/>
</dbReference>
<dbReference type="Gene3D" id="3.30.1120.10">
    <property type="match status" value="1"/>
</dbReference>
<comment type="similarity">
    <text evidence="1">Belongs to the sulfatase family.</text>
</comment>
<protein>
    <submittedName>
        <fullName evidence="6">Arylsulfatase</fullName>
    </submittedName>
</protein>
<dbReference type="PANTHER" id="PTHR42693">
    <property type="entry name" value="ARYLSULFATASE FAMILY MEMBER"/>
    <property type="match status" value="1"/>
</dbReference>
<keyword evidence="3" id="KW-0378">Hydrolase</keyword>